<comment type="caution">
    <text evidence="3">The sequence shown here is derived from an EMBL/GenBank/DDBJ whole genome shotgun (WGS) entry which is preliminary data.</text>
</comment>
<feature type="compositionally biased region" description="Low complexity" evidence="1">
    <location>
        <begin position="469"/>
        <end position="482"/>
    </location>
</feature>
<proteinExistence type="predicted"/>
<feature type="compositionally biased region" description="Polar residues" evidence="1">
    <location>
        <begin position="505"/>
        <end position="517"/>
    </location>
</feature>
<dbReference type="PANTHER" id="PTHR38166:SF1">
    <property type="entry name" value="C2H2-TYPE DOMAIN-CONTAINING PROTEIN"/>
    <property type="match status" value="1"/>
</dbReference>
<evidence type="ECO:0000313" key="4">
    <source>
        <dbReference type="Proteomes" id="UP001239795"/>
    </source>
</evidence>
<dbReference type="EMBL" id="MLGG01000013">
    <property type="protein sequence ID" value="KAK1458880.1"/>
    <property type="molecule type" value="Genomic_DNA"/>
</dbReference>
<feature type="compositionally biased region" description="Polar residues" evidence="1">
    <location>
        <begin position="444"/>
        <end position="457"/>
    </location>
</feature>
<keyword evidence="4" id="KW-1185">Reference proteome</keyword>
<feature type="domain" description="Clr5" evidence="2">
    <location>
        <begin position="26"/>
        <end position="77"/>
    </location>
</feature>
<feature type="compositionally biased region" description="Basic and acidic residues" evidence="1">
    <location>
        <begin position="431"/>
        <end position="443"/>
    </location>
</feature>
<feature type="compositionally biased region" description="Polar residues" evidence="1">
    <location>
        <begin position="397"/>
        <end position="429"/>
    </location>
</feature>
<protein>
    <recommendedName>
        <fullName evidence="2">Clr5 domain-containing protein</fullName>
    </recommendedName>
</protein>
<organism evidence="3 4">
    <name type="scientific">Colletotrichum melonis</name>
    <dbReference type="NCBI Taxonomy" id="1209925"/>
    <lineage>
        <taxon>Eukaryota</taxon>
        <taxon>Fungi</taxon>
        <taxon>Dikarya</taxon>
        <taxon>Ascomycota</taxon>
        <taxon>Pezizomycotina</taxon>
        <taxon>Sordariomycetes</taxon>
        <taxon>Hypocreomycetidae</taxon>
        <taxon>Glomerellales</taxon>
        <taxon>Glomerellaceae</taxon>
        <taxon>Colletotrichum</taxon>
        <taxon>Colletotrichum acutatum species complex</taxon>
    </lineage>
</organism>
<dbReference type="AlphaFoldDB" id="A0AAI9ULN9"/>
<sequence length="938" mass="106259">MDKIGIVKMDRVEPTRKLKRRLPRISTEKWDRLKEVIREEYKTKTLEELITFLKVEHDFLVTKRQLVYRLRNWGVTKYYNRSPEDDEDVLKNKPEIESHDLDDEAQDGFEPENLYPLDHTDVELYLRATSSTSHRLADESSDATNYYTFTRLLIQYICESMGSGSVFVDLADHISRGHRLFNWAAKTDEVINFIRASHSYGTLVPLPFKNHLETLDELVMDEHPHLLGTLFVIWKNTSLIDDDKVSERYFINTVNKLCQKLLGRQHLITGIFACISIGSLEPIACLERLEVLPSELFATKNLAPDPSFEKYETSDYHTMSSLYAASAQSLTHTQGLGLMNSDTVSLRALALRQRSDQRHEWYSKQGPLAYPWETSLSAGQGLANVEEPLTKVLTGARPSQSLMVRPVSTDSLPPTIDKGSQSSMRSPNVSRAEDSWPLRKPEASSESFSEHTGQPQESHLGKTQEEIDTSNSSITRTRSTSTPTDADNQTDVDGCSVSQDEESGIWSSSTADEQQNMRALETERGQVVQEVMDAFLHDLDSYLEDITSTFLAIKEEDRNELTQAPSGAEGSTKGEQGQKPRKQQKLCGKGGNCGGRKGKGLADDRDEDNESAEDRDGSERRRKVPNMRDAPKVIPLACPYFKWNPLGCPRKKECAGPGWPSVHRVKEHLYRRHGSPFECPRCRRDLKAQSALNSHLKLAQICEVNNDLNLSGRFRFGPDIERRLRVRCSSKQTEADKWKQVYRTLFDVREDEIPTPYYDHDVSAIDREETWKEYTRREIMILLRQRIEAEVERRFAAVAPELIAGLRDIVHDLELVLRENFEKSREQDRTIDREEALVRPPPPPVVGESSTNTAQTLGNDGGETAMFSGIVPSTGNNLAENLLPDDSQQGFHSAWTDASDMGTQGQGMVEGEQPSNFPLLGDDFDLEFLNYDGGNDTF</sequence>
<dbReference type="Pfam" id="PF14420">
    <property type="entry name" value="Clr5"/>
    <property type="match status" value="1"/>
</dbReference>
<evidence type="ECO:0000313" key="3">
    <source>
        <dbReference type="EMBL" id="KAK1458880.1"/>
    </source>
</evidence>
<accession>A0AAI9ULN9</accession>
<feature type="region of interest" description="Disordered" evidence="1">
    <location>
        <begin position="560"/>
        <end position="628"/>
    </location>
</feature>
<evidence type="ECO:0000256" key="1">
    <source>
        <dbReference type="SAM" id="MobiDB-lite"/>
    </source>
</evidence>
<name>A0AAI9ULN9_9PEZI</name>
<feature type="region of interest" description="Disordered" evidence="1">
    <location>
        <begin position="396"/>
        <end position="517"/>
    </location>
</feature>
<dbReference type="PANTHER" id="PTHR38166">
    <property type="entry name" value="C2H2-TYPE DOMAIN-CONTAINING PROTEIN-RELATED"/>
    <property type="match status" value="1"/>
</dbReference>
<reference evidence="3 4" key="1">
    <citation type="submission" date="2016-10" db="EMBL/GenBank/DDBJ databases">
        <title>The genome sequence of Colletotrichum fioriniae PJ7.</title>
        <authorList>
            <person name="Baroncelli R."/>
        </authorList>
    </citation>
    <scope>NUCLEOTIDE SEQUENCE [LARGE SCALE GENOMIC DNA]</scope>
    <source>
        <strain evidence="3">Col 31</strain>
    </source>
</reference>
<dbReference type="InterPro" id="IPR025676">
    <property type="entry name" value="Clr5_dom"/>
</dbReference>
<dbReference type="Proteomes" id="UP001239795">
    <property type="component" value="Unassembled WGS sequence"/>
</dbReference>
<evidence type="ECO:0000259" key="2">
    <source>
        <dbReference type="Pfam" id="PF14420"/>
    </source>
</evidence>
<gene>
    <name evidence="3" type="ORF">CMEL01_01879</name>
</gene>